<protein>
    <recommendedName>
        <fullName evidence="4">DoxX family protein</fullName>
    </recommendedName>
</protein>
<organism evidence="2 3">
    <name type="scientific">Olivibacter ginsenosidimutans</name>
    <dbReference type="NCBI Taxonomy" id="1176537"/>
    <lineage>
        <taxon>Bacteria</taxon>
        <taxon>Pseudomonadati</taxon>
        <taxon>Bacteroidota</taxon>
        <taxon>Sphingobacteriia</taxon>
        <taxon>Sphingobacteriales</taxon>
        <taxon>Sphingobacteriaceae</taxon>
        <taxon>Olivibacter</taxon>
    </lineage>
</organism>
<evidence type="ECO:0000313" key="2">
    <source>
        <dbReference type="EMBL" id="GAA4804718.1"/>
    </source>
</evidence>
<dbReference type="RefSeq" id="WP_345234272.1">
    <property type="nucleotide sequence ID" value="NZ_BAABIQ010000043.1"/>
</dbReference>
<accession>A0ABP9C428</accession>
<reference evidence="3" key="1">
    <citation type="journal article" date="2019" name="Int. J. Syst. Evol. Microbiol.">
        <title>The Global Catalogue of Microorganisms (GCM) 10K type strain sequencing project: providing services to taxonomists for standard genome sequencing and annotation.</title>
        <authorList>
            <consortium name="The Broad Institute Genomics Platform"/>
            <consortium name="The Broad Institute Genome Sequencing Center for Infectious Disease"/>
            <person name="Wu L."/>
            <person name="Ma J."/>
        </authorList>
    </citation>
    <scope>NUCLEOTIDE SEQUENCE [LARGE SCALE GENOMIC DNA]</scope>
    <source>
        <strain evidence="3">JCM 18200</strain>
    </source>
</reference>
<gene>
    <name evidence="2" type="ORF">GCM10023231_37310</name>
</gene>
<keyword evidence="1" id="KW-0812">Transmembrane</keyword>
<evidence type="ECO:0000256" key="1">
    <source>
        <dbReference type="SAM" id="Phobius"/>
    </source>
</evidence>
<keyword evidence="1" id="KW-1133">Transmembrane helix</keyword>
<comment type="caution">
    <text evidence="2">The sequence shown here is derived from an EMBL/GenBank/DDBJ whole genome shotgun (WGS) entry which is preliminary data.</text>
</comment>
<sequence>MLSHHVTHKGERRHPLWLEITRIVLSLVILWKGLEFVANIHAFTDIMMNSSVPVAILMSLLVHVIIVAHIFGAIALFTGSYVRVACLLQMPVIIMALAFRGLAVDILNPYAAIWVSVAILCALVLVLLKDRHDALDRETSKN</sequence>
<feature type="transmembrane region" description="Helical" evidence="1">
    <location>
        <begin position="109"/>
        <end position="128"/>
    </location>
</feature>
<proteinExistence type="predicted"/>
<evidence type="ECO:0008006" key="4">
    <source>
        <dbReference type="Google" id="ProtNLM"/>
    </source>
</evidence>
<name>A0ABP9C428_9SPHI</name>
<dbReference type="Proteomes" id="UP001501411">
    <property type="component" value="Unassembled WGS sequence"/>
</dbReference>
<keyword evidence="1" id="KW-0472">Membrane</keyword>
<evidence type="ECO:0000313" key="3">
    <source>
        <dbReference type="Proteomes" id="UP001501411"/>
    </source>
</evidence>
<keyword evidence="3" id="KW-1185">Reference proteome</keyword>
<feature type="transmembrane region" description="Helical" evidence="1">
    <location>
        <begin position="54"/>
        <end position="77"/>
    </location>
</feature>
<feature type="transmembrane region" description="Helical" evidence="1">
    <location>
        <begin position="16"/>
        <end position="34"/>
    </location>
</feature>
<dbReference type="EMBL" id="BAABIQ010000043">
    <property type="protein sequence ID" value="GAA4804718.1"/>
    <property type="molecule type" value="Genomic_DNA"/>
</dbReference>
<feature type="transmembrane region" description="Helical" evidence="1">
    <location>
        <begin position="84"/>
        <end position="103"/>
    </location>
</feature>